<gene>
    <name evidence="2" type="ORF">IMSHALPRED_008313</name>
</gene>
<feature type="compositionally biased region" description="Low complexity" evidence="1">
    <location>
        <begin position="770"/>
        <end position="785"/>
    </location>
</feature>
<proteinExistence type="predicted"/>
<feature type="compositionally biased region" description="Basic and acidic residues" evidence="1">
    <location>
        <begin position="221"/>
        <end position="236"/>
    </location>
</feature>
<name>A0A8H3G0E2_9LECA</name>
<sequence>MALPLSNDQPYSGNLSPVRSAIVDWVQEQSQHDQASSDATRLQLARGDENLPCADQSKRARAKIDDNVSNQKGGRPAKKVYDLATLLSLKETQSAVPVMLRVKPEAIAENIFQYMGAATSRRLQTRSRGLSDISNNSTGLAENHNHTIHTSTRPKYMVQPIRQPHAPPETSILQRHDGFARFLKQHASPPHQRVTAGGRIVPTGPSSPPPMLDFGSLNGLLKDRPATAKSFQKESRSTQSNPRTQNPQPISSMTLGDYLQSQGGSISGMSLPHAAQVPPAVPFNNVPIGYQSFMPSATQAQGAMVPLAIFPDGSTLVSYNGMNYRASWNGMNTIMEPMQPVQLPVDQQYFTQAYSQGCLNSPHYGIVPQPFQAPIPSMPLASATNFARSDIPKADVPLQHQSQDGKELNLKTELTNLDKHLALYHYDITPTDRASLIAQRRCLVEELDKIRLSKEKPKHSIPIIVPAATGPPVTPAGQLTSGPNTLRGAVQNDRMAKGGTTNKHLSPAAPAFVPRNASSGPPTSLDMRSASQQAKHQHFGMRTPSGGADLTPKTHHKAPSSTWISHQTHPVSVPNTQAIKRNENSSSSSVLDPSDPAMRVIDYEDIEYAARYLYNWTKESKTYCTTVAEFQEAVRRVREQAKLYGCAGGQSKDPAYDAEQDLWWAICDRDPIPLPSKVPDHVANPRPWNWNDSAFNYRRRGANDTPGPGCEQARNSPRVMGWDPATTDKMKDVTDVSRSYFALKGQLPSVSFRDFTYDRDGNKRLIQSDTAAPTAYAAAPNNTANRGPSSRTASQQKEVGSSFQSGVLKERSTNEVNIQQKSSTINAQSELTDEGKASGSISRLSPHGAVRTPEHGRIQWPFEASNVHPTTQTSKPHLSPRHGTTRSRITETIPGPHHAYVEDYPGTPEAAAIRSASKGAGTSRMKTTPSKAYMNPLLAGGGNAPTSTGSPLPTYIWDSTVFPGSSRNATEDELNSVWYQTPLDEVTQKYLDDMKAYDPFKNKQADGNTHDDVTAKDHGQASDSSEPVTESKSPWGPEEGTTLSTPSGSKHDKSMETQERTEEHGVAKTARVNIPSASTIRAPIPRVNGNDLFSMGSNVNNALDSREINAVNVPSAQSNNAHSFLRKMLKSPRYSSAQPVSIFSQISSTLADKINGTKRAQADSTELLPENTVKIASNKYGNAGFIDSADSRPSSSASQARASPNLAVSKAQSSLASSTYQAHGYLPQFDGAGKAQASSVYREQGIQPLPQVRLPSEALYGSRQHANESSSHEIHSPSAYTASTAYHNSVNFGYDGGRDSPPPKPTNASKDKQSSHPAFDTMGLTLADYDSKREDTNNAWHHGAVEDFFQDLREQELKTIASHQRVNTQSAA</sequence>
<feature type="compositionally biased region" description="Polar residues" evidence="1">
    <location>
        <begin position="814"/>
        <end position="830"/>
    </location>
</feature>
<protein>
    <submittedName>
        <fullName evidence="2">Uncharacterized protein</fullName>
    </submittedName>
</protein>
<feature type="region of interest" description="Disordered" evidence="1">
    <location>
        <begin position="1001"/>
        <end position="1071"/>
    </location>
</feature>
<feature type="compositionally biased region" description="Polar residues" evidence="1">
    <location>
        <begin position="867"/>
        <end position="876"/>
    </location>
</feature>
<feature type="region of interest" description="Disordered" evidence="1">
    <location>
        <begin position="187"/>
        <end position="258"/>
    </location>
</feature>
<comment type="caution">
    <text evidence="2">The sequence shown here is derived from an EMBL/GenBank/DDBJ whole genome shotgun (WGS) entry which is preliminary data.</text>
</comment>
<feature type="region of interest" description="Disordered" evidence="1">
    <location>
        <begin position="1291"/>
        <end position="1322"/>
    </location>
</feature>
<feature type="compositionally biased region" description="Basic and acidic residues" evidence="1">
    <location>
        <begin position="1001"/>
        <end position="1020"/>
    </location>
</feature>
<feature type="compositionally biased region" description="Basic and acidic residues" evidence="1">
    <location>
        <begin position="1049"/>
        <end position="1066"/>
    </location>
</feature>
<organism evidence="2 3">
    <name type="scientific">Imshaugia aleurites</name>
    <dbReference type="NCBI Taxonomy" id="172621"/>
    <lineage>
        <taxon>Eukaryota</taxon>
        <taxon>Fungi</taxon>
        <taxon>Dikarya</taxon>
        <taxon>Ascomycota</taxon>
        <taxon>Pezizomycotina</taxon>
        <taxon>Lecanoromycetes</taxon>
        <taxon>OSLEUM clade</taxon>
        <taxon>Lecanoromycetidae</taxon>
        <taxon>Lecanorales</taxon>
        <taxon>Lecanorineae</taxon>
        <taxon>Parmeliaceae</taxon>
        <taxon>Imshaugia</taxon>
    </lineage>
</organism>
<feature type="region of interest" description="Disordered" evidence="1">
    <location>
        <begin position="867"/>
        <end position="891"/>
    </location>
</feature>
<feature type="compositionally biased region" description="Polar residues" evidence="1">
    <location>
        <begin position="237"/>
        <end position="258"/>
    </location>
</feature>
<evidence type="ECO:0000313" key="2">
    <source>
        <dbReference type="EMBL" id="CAF9930913.1"/>
    </source>
</evidence>
<feature type="region of interest" description="Disordered" evidence="1">
    <location>
        <begin position="703"/>
        <end position="726"/>
    </location>
</feature>
<dbReference type="Proteomes" id="UP000664534">
    <property type="component" value="Unassembled WGS sequence"/>
</dbReference>
<reference evidence="2" key="1">
    <citation type="submission" date="2021-03" db="EMBL/GenBank/DDBJ databases">
        <authorList>
            <person name="Tagirdzhanova G."/>
        </authorList>
    </citation>
    <scope>NUCLEOTIDE SEQUENCE</scope>
</reference>
<dbReference type="EMBL" id="CAJPDT010000059">
    <property type="protein sequence ID" value="CAF9930913.1"/>
    <property type="molecule type" value="Genomic_DNA"/>
</dbReference>
<evidence type="ECO:0000256" key="1">
    <source>
        <dbReference type="SAM" id="MobiDB-lite"/>
    </source>
</evidence>
<accession>A0A8H3G0E2</accession>
<feature type="compositionally biased region" description="Polar residues" evidence="1">
    <location>
        <begin position="1021"/>
        <end position="1032"/>
    </location>
</feature>
<feature type="region of interest" description="Disordered" evidence="1">
    <location>
        <begin position="767"/>
        <end position="852"/>
    </location>
</feature>
<feature type="compositionally biased region" description="Polar residues" evidence="1">
    <location>
        <begin position="786"/>
        <end position="805"/>
    </location>
</feature>
<feature type="region of interest" description="Disordered" evidence="1">
    <location>
        <begin position="464"/>
        <end position="570"/>
    </location>
</feature>
<feature type="compositionally biased region" description="Polar residues" evidence="1">
    <location>
        <begin position="559"/>
        <end position="570"/>
    </location>
</feature>
<keyword evidence="3" id="KW-1185">Reference proteome</keyword>
<dbReference type="OrthoDB" id="5401902at2759"/>
<feature type="compositionally biased region" description="Low complexity" evidence="1">
    <location>
        <begin position="465"/>
        <end position="477"/>
    </location>
</feature>
<evidence type="ECO:0000313" key="3">
    <source>
        <dbReference type="Proteomes" id="UP000664534"/>
    </source>
</evidence>